<dbReference type="PROSITE" id="PS51257">
    <property type="entry name" value="PROKAR_LIPOPROTEIN"/>
    <property type="match status" value="1"/>
</dbReference>
<name>A0A7Y0EE43_9CLOT</name>
<dbReference type="AlphaFoldDB" id="A0A7Y0EE43"/>
<reference evidence="2 3" key="1">
    <citation type="submission" date="2020-04" db="EMBL/GenBank/DDBJ databases">
        <authorList>
            <person name="Doyle D.A."/>
        </authorList>
    </citation>
    <scope>NUCLEOTIDE SEQUENCE [LARGE SCALE GENOMIC DNA]</scope>
    <source>
        <strain evidence="2 3">P21</strain>
    </source>
</reference>
<organism evidence="2 3">
    <name type="scientific">Clostridium muellerianum</name>
    <dbReference type="NCBI Taxonomy" id="2716538"/>
    <lineage>
        <taxon>Bacteria</taxon>
        <taxon>Bacillati</taxon>
        <taxon>Bacillota</taxon>
        <taxon>Clostridia</taxon>
        <taxon>Eubacteriales</taxon>
        <taxon>Clostridiaceae</taxon>
        <taxon>Clostridium</taxon>
    </lineage>
</organism>
<feature type="compositionally biased region" description="Polar residues" evidence="1">
    <location>
        <begin position="400"/>
        <end position="409"/>
    </location>
</feature>
<evidence type="ECO:0000313" key="2">
    <source>
        <dbReference type="EMBL" id="NMM61688.1"/>
    </source>
</evidence>
<sequence length="622" mass="67726">MRLFKKVLPIMITSTLIVSLCACSNSSSSSSNEKSSDISSNYTEDTKSLTFSNSKWNYDKDNNVYWQIKVGYCSKPETTDYETMGIYVPGTYMTGTANGDGTYTCKINTSSKVNGYTAKTAPIVFPVNTAGYSAQAAPTSYSYNGISSYIKAGFVYVYAGMRGRTNGYDSSGNLTYSGGAPWGVTDLKAAIRYYRFNKSVLPGNTDSIFTFGHSGGGAQSALAGATGDSKLYYTYLESIGAAMYDNNKKYISDSISGAMSWCPITSLDYADEAYEWNMGQYSSTGTRAGTTWTSLMSKDLAEAFATYINKLDLKDKNGTVLNLKESSKGIYTSGTYYDYLLSEVERSLNNFLSDTKFPYTESSGMAMGDGGFGGGGAPSGQMPSGGAPSGSMPDGAAPNGGSNQSTKSSKTYATAQDYIDSLNSDEKWITYDAKTNTAKISSIEAFVKHCKTPTKSVGAFDSTNRKQAENMLFGNGKSKSDALHFDTVMANLLQKNEKKYSAYSDWDSSLVKAYQDDIKSADKLNNSSEYRQNMYNPMYFLLNYYKGYKTSKVAPHWRIHTGINQGDTALTVESNLALALKNYAGVKDVDFETVWGQGHTTAERTGSSTDNFIKWVNQCVSK</sequence>
<proteinExistence type="predicted"/>
<dbReference type="RefSeq" id="WP_169296299.1">
    <property type="nucleotide sequence ID" value="NZ_JABBNI010000007.1"/>
</dbReference>
<accession>A0A7Y0EE43</accession>
<gene>
    <name evidence="2" type="ORF">HBE96_03070</name>
</gene>
<feature type="compositionally biased region" description="Low complexity" evidence="1">
    <location>
        <begin position="379"/>
        <end position="397"/>
    </location>
</feature>
<dbReference type="InterPro" id="IPR029058">
    <property type="entry name" value="AB_hydrolase_fold"/>
</dbReference>
<comment type="caution">
    <text evidence="2">The sequence shown here is derived from an EMBL/GenBank/DDBJ whole genome shotgun (WGS) entry which is preliminary data.</text>
</comment>
<dbReference type="EMBL" id="JABBNI010000007">
    <property type="protein sequence ID" value="NMM61688.1"/>
    <property type="molecule type" value="Genomic_DNA"/>
</dbReference>
<protein>
    <submittedName>
        <fullName evidence="2">Esterase</fullName>
    </submittedName>
</protein>
<dbReference type="Gene3D" id="3.40.50.1820">
    <property type="entry name" value="alpha/beta hydrolase"/>
    <property type="match status" value="1"/>
</dbReference>
<feature type="region of interest" description="Disordered" evidence="1">
    <location>
        <begin position="368"/>
        <end position="409"/>
    </location>
</feature>
<keyword evidence="3" id="KW-1185">Reference proteome</keyword>
<reference evidence="2 3" key="2">
    <citation type="submission" date="2020-06" db="EMBL/GenBank/DDBJ databases">
        <title>Complete Genome Sequence of Clostridium muelleri sp. nov. P21T, an Acid-Alcohol Producing Acetogen Isolated from Old Hay.</title>
        <authorList>
            <person name="Duncan K.E."/>
            <person name="Tanner R.S."/>
        </authorList>
    </citation>
    <scope>NUCLEOTIDE SEQUENCE [LARGE SCALE GENOMIC DNA]</scope>
    <source>
        <strain evidence="2 3">P21</strain>
    </source>
</reference>
<dbReference type="NCBIfam" id="NF041555">
    <property type="entry name" value="tannase_A"/>
    <property type="match status" value="1"/>
</dbReference>
<evidence type="ECO:0000313" key="3">
    <source>
        <dbReference type="Proteomes" id="UP000537131"/>
    </source>
</evidence>
<dbReference type="Proteomes" id="UP000537131">
    <property type="component" value="Unassembled WGS sequence"/>
</dbReference>
<feature type="compositionally biased region" description="Gly residues" evidence="1">
    <location>
        <begin position="368"/>
        <end position="378"/>
    </location>
</feature>
<dbReference type="SUPFAM" id="SSF53474">
    <property type="entry name" value="alpha/beta-Hydrolases"/>
    <property type="match status" value="1"/>
</dbReference>
<dbReference type="InterPro" id="IPR048121">
    <property type="entry name" value="Tannase_A"/>
</dbReference>
<evidence type="ECO:0000256" key="1">
    <source>
        <dbReference type="SAM" id="MobiDB-lite"/>
    </source>
</evidence>